<keyword evidence="2" id="KW-1185">Reference proteome</keyword>
<dbReference type="AlphaFoldDB" id="A0A839SU79"/>
<dbReference type="RefSeq" id="WP_183415351.1">
    <property type="nucleotide sequence ID" value="NZ_JACHXA010000002.1"/>
</dbReference>
<evidence type="ECO:0000313" key="1">
    <source>
        <dbReference type="EMBL" id="MBB3064535.1"/>
    </source>
</evidence>
<proteinExistence type="predicted"/>
<protein>
    <submittedName>
        <fullName evidence="1">Uncharacterized protein</fullName>
    </submittedName>
</protein>
<organism evidence="1 2">
    <name type="scientific">Limibacillus halophilus</name>
    <dbReference type="NCBI Taxonomy" id="1579333"/>
    <lineage>
        <taxon>Bacteria</taxon>
        <taxon>Pseudomonadati</taxon>
        <taxon>Pseudomonadota</taxon>
        <taxon>Alphaproteobacteria</taxon>
        <taxon>Rhodospirillales</taxon>
        <taxon>Rhodovibrionaceae</taxon>
        <taxon>Limibacillus</taxon>
    </lineage>
</organism>
<accession>A0A839SU79</accession>
<sequence length="53" mass="5634">MAASLVDLSGAFHTANRVFKAGPRDAGARAMATDGRVQAVRRAGFYFETPFSS</sequence>
<gene>
    <name evidence="1" type="ORF">FHR98_000807</name>
</gene>
<reference evidence="1 2" key="1">
    <citation type="submission" date="2020-08" db="EMBL/GenBank/DDBJ databases">
        <title>Genomic Encyclopedia of Type Strains, Phase III (KMG-III): the genomes of soil and plant-associated and newly described type strains.</title>
        <authorList>
            <person name="Whitman W."/>
        </authorList>
    </citation>
    <scope>NUCLEOTIDE SEQUENCE [LARGE SCALE GENOMIC DNA]</scope>
    <source>
        <strain evidence="1 2">CECT 8803</strain>
    </source>
</reference>
<dbReference type="Proteomes" id="UP000581135">
    <property type="component" value="Unassembled WGS sequence"/>
</dbReference>
<dbReference type="EMBL" id="JACHXA010000002">
    <property type="protein sequence ID" value="MBB3064535.1"/>
    <property type="molecule type" value="Genomic_DNA"/>
</dbReference>
<name>A0A839SU79_9PROT</name>
<evidence type="ECO:0000313" key="2">
    <source>
        <dbReference type="Proteomes" id="UP000581135"/>
    </source>
</evidence>
<comment type="caution">
    <text evidence="1">The sequence shown here is derived from an EMBL/GenBank/DDBJ whole genome shotgun (WGS) entry which is preliminary data.</text>
</comment>